<feature type="region of interest" description="Disordered" evidence="1">
    <location>
        <begin position="952"/>
        <end position="982"/>
    </location>
</feature>
<feature type="non-terminal residue" evidence="2">
    <location>
        <position position="1318"/>
    </location>
</feature>
<dbReference type="OrthoDB" id="8946276at2759"/>
<gene>
    <name evidence="2" type="ORF">NHX12_021869</name>
</gene>
<feature type="region of interest" description="Disordered" evidence="1">
    <location>
        <begin position="1088"/>
        <end position="1108"/>
    </location>
</feature>
<evidence type="ECO:0000313" key="2">
    <source>
        <dbReference type="EMBL" id="KAJ3611856.1"/>
    </source>
</evidence>
<feature type="compositionally biased region" description="Polar residues" evidence="1">
    <location>
        <begin position="768"/>
        <end position="780"/>
    </location>
</feature>
<feature type="region of interest" description="Disordered" evidence="1">
    <location>
        <begin position="235"/>
        <end position="274"/>
    </location>
</feature>
<dbReference type="EMBL" id="JANIIK010000037">
    <property type="protein sequence ID" value="KAJ3611856.1"/>
    <property type="molecule type" value="Genomic_DNA"/>
</dbReference>
<proteinExistence type="predicted"/>
<feature type="region of interest" description="Disordered" evidence="1">
    <location>
        <begin position="506"/>
        <end position="597"/>
    </location>
</feature>
<evidence type="ECO:0000256" key="1">
    <source>
        <dbReference type="SAM" id="MobiDB-lite"/>
    </source>
</evidence>
<dbReference type="Proteomes" id="UP001148018">
    <property type="component" value="Unassembled WGS sequence"/>
</dbReference>
<comment type="caution">
    <text evidence="2">The sequence shown here is derived from an EMBL/GenBank/DDBJ whole genome shotgun (WGS) entry which is preliminary data.</text>
</comment>
<feature type="region of interest" description="Disordered" evidence="1">
    <location>
        <begin position="768"/>
        <end position="798"/>
    </location>
</feature>
<sequence>MPRSPPLRPNEPVMADQDEGQPPPSFGNGQPQRNQQHARPFFYVQPPSQQYVPMYQHWHVNNPYNHYGVPGGYNFGRPYIQPYPYMQYPGYVLPQPQMHPGDYRRMFEPRFHPPPPPSPWPDMARQPSQHPPPPGPLRREVTDSEVQTDPSDTIDKLMECLGKIRTNEHGAAERELDSGIGSQACGVFSPRDKKKCAEEGATRTASSSSSCSGAQPSLCMTFTDSTAAVYDGESSRRSLGDLGTPGACSPDFEELPLDSSSVREEIPDTGEPPEQRDLFALCLPGLVPDRAVTAQQSAEHLAEVVGRRLDGVARAVVTDINLMCDAEELLMKPETEAAVLQAQVPSPCHSSAQQTGYPTNLQDEVEADSNYRILRQPIDSSSLSAGALLKNSALLCGTESVHLPSSCISSPVSPLYYSYLPQQKANERMSVLSPSLDELSSRDERFSTDLDDMDLFPRRVYTSRRLADVVSRSSGHVATEKAWPTDSKRYSCACCGKGLAKAAAANRSKGCGSSTRSYRDETGDSDDDCPYTRSQPGRVTSRKQGMPRKADSVSLRHASKHPRQQGQRKEGSSAAGCEEGRDLCPEDTAGGETGEITSGDLQCITCQDALCREDRMFAPRPQGMNMSHGGTHQPAQGPHQPAQGLYGAPGPSEQHPLPPQHQKPFFYVHPSQPYAPMQNMHWHMPVSYNPYYGYPGLGYSMPAMNPYPPSAYMEQPRFVMPQSHHHLMDYRRMLNPHYYQTMAFQSRMLHYQHSSTSRDMISSEVQTEPLSMSQKSSTAATACGSGRGEARNGFPDGGRKYTERNCSGPAHPLPQALPVKASGRLVDLKKTSTSSLETAPQKSSFVIQTEEVRIECCHTAVGLEVLHSNETQGVLAHRYAAQDLARCSSLITQSPVLQEVAVSAPQEQSYSHQTCPDVLFDGTASCGSTEVKQSLHETKALIKRIGASPDSGLRVASGGEAQKTVGQRRKRDGNANVGPSANDGHFKILHMPFDLDELQSMEATQWSMEETCVPSPDWMMQNTLIDSPMGTLVTEGKAPCDGDLIDIFSEEVPLEQVVPMMEMPQSDDEPLIELGSTWDVPVVPKASPANGFASADKRSRPPSARLSEVPIRRQKTNSEFKELQAVQWLKAEKVSKNQIKVDRRSLSDHECGRWRNRNQTAFPAWRPKGERLCTRCLANRSGCLSVSPGPETPQVFKRKFPNPLQPWLRHCLLPTCEACKVHKNKGLMCRGTGVDICGPICHNNAGGETSETGSCQTVPKWWGPEDLRRAPADSKMRQVSRNQPEKCSVALYPQLRERNCPCDEHRVPEWEGLRRHPC</sequence>
<feature type="region of interest" description="Disordered" evidence="1">
    <location>
        <begin position="626"/>
        <end position="656"/>
    </location>
</feature>
<keyword evidence="3" id="KW-1185">Reference proteome</keyword>
<reference evidence="2" key="1">
    <citation type="submission" date="2022-07" db="EMBL/GenBank/DDBJ databases">
        <title>Chromosome-level genome of Muraenolepis orangiensis.</title>
        <authorList>
            <person name="Kim J."/>
        </authorList>
    </citation>
    <scope>NUCLEOTIDE SEQUENCE</scope>
    <source>
        <strain evidence="2">KU_S4_2022</strain>
        <tissue evidence="2">Muscle</tissue>
    </source>
</reference>
<feature type="region of interest" description="Disordered" evidence="1">
    <location>
        <begin position="105"/>
        <end position="152"/>
    </location>
</feature>
<evidence type="ECO:0000313" key="3">
    <source>
        <dbReference type="Proteomes" id="UP001148018"/>
    </source>
</evidence>
<dbReference type="PANTHER" id="PTHR38654:SF1">
    <property type="entry name" value="BUCKY BALL"/>
    <property type="match status" value="1"/>
</dbReference>
<dbReference type="PANTHER" id="PTHR38654">
    <property type="entry name" value="BUCKY BALL-RELATED"/>
    <property type="match status" value="1"/>
</dbReference>
<feature type="compositionally biased region" description="Low complexity" evidence="1">
    <location>
        <begin position="628"/>
        <end position="644"/>
    </location>
</feature>
<name>A0A9Q0ERB5_9TELE</name>
<feature type="compositionally biased region" description="Polar residues" evidence="1">
    <location>
        <begin position="27"/>
        <end position="37"/>
    </location>
</feature>
<feature type="region of interest" description="Disordered" evidence="1">
    <location>
        <begin position="1"/>
        <end position="37"/>
    </location>
</feature>
<organism evidence="2 3">
    <name type="scientific">Muraenolepis orangiensis</name>
    <name type="common">Patagonian moray cod</name>
    <dbReference type="NCBI Taxonomy" id="630683"/>
    <lineage>
        <taxon>Eukaryota</taxon>
        <taxon>Metazoa</taxon>
        <taxon>Chordata</taxon>
        <taxon>Craniata</taxon>
        <taxon>Vertebrata</taxon>
        <taxon>Euteleostomi</taxon>
        <taxon>Actinopterygii</taxon>
        <taxon>Neopterygii</taxon>
        <taxon>Teleostei</taxon>
        <taxon>Neoteleostei</taxon>
        <taxon>Acanthomorphata</taxon>
        <taxon>Zeiogadaria</taxon>
        <taxon>Gadariae</taxon>
        <taxon>Gadiformes</taxon>
        <taxon>Muraenolepidoidei</taxon>
        <taxon>Muraenolepididae</taxon>
        <taxon>Muraenolepis</taxon>
    </lineage>
</organism>
<dbReference type="InterPro" id="IPR053309">
    <property type="entry name" value="Balbiani_Body_Formation"/>
</dbReference>
<accession>A0A9Q0ERB5</accession>
<protein>
    <submittedName>
        <fullName evidence="2">Uncharacterized protein</fullName>
    </submittedName>
</protein>